<feature type="region of interest" description="Disordered" evidence="1">
    <location>
        <begin position="55"/>
        <end position="78"/>
    </location>
</feature>
<feature type="compositionally biased region" description="Gly residues" evidence="1">
    <location>
        <begin position="405"/>
        <end position="415"/>
    </location>
</feature>
<feature type="compositionally biased region" description="Low complexity" evidence="1">
    <location>
        <begin position="233"/>
        <end position="262"/>
    </location>
</feature>
<dbReference type="InterPro" id="IPR038925">
    <property type="entry name" value="At3g17800-like"/>
</dbReference>
<dbReference type="EMBL" id="CAXHTA020000002">
    <property type="protein sequence ID" value="CAL5219382.1"/>
    <property type="molecule type" value="Genomic_DNA"/>
</dbReference>
<proteinExistence type="predicted"/>
<gene>
    <name evidence="2" type="primary">g1204</name>
    <name evidence="2" type="ORF">VP750_LOCUS1041</name>
</gene>
<reference evidence="2 3" key="1">
    <citation type="submission" date="2024-06" db="EMBL/GenBank/DDBJ databases">
        <authorList>
            <person name="Kraege A."/>
            <person name="Thomma B."/>
        </authorList>
    </citation>
    <scope>NUCLEOTIDE SEQUENCE [LARGE SCALE GENOMIC DNA]</scope>
</reference>
<feature type="region of interest" description="Disordered" evidence="1">
    <location>
        <begin position="225"/>
        <end position="263"/>
    </location>
</feature>
<sequence>MVVRAESSGDDKQNTQLAPRKPRTSLGEMVNYYLRMEPHLFKEAVNTQFERIREEREATAEAAKEREKNAPPASTDKSELVLYRRMEEVKRNEQRATVEDLMYASVLEKFVEVGVDMMPTLDSITESQETLKSLTEGIHTKEALDLVREHVRGIMGPAAVAFSNAMIKMSKLQAAQVYAASIMFGYFVRRVDKRFQLERSLGLLPQNQEEAVARLERLFSQAEALDGADDPDSPSSSTPSSPDASPQSESSSQSEEGPSFSQAQATGDFQALGAEQAKSKKKRIPLREYVESFDQATMLEMTQVVSAEGAALVEAQTGALFGDLKALQRQMQEAVGTDATSMEELMERVQSAVNSGAVESLAITVGTQRRAVLEAIAFGTFLRDVETFVETEYALLTPPKPSGDFGAGGGGGGGQKVPRVGV</sequence>
<dbReference type="Proteomes" id="UP001497392">
    <property type="component" value="Unassembled WGS sequence"/>
</dbReference>
<dbReference type="InterPro" id="IPR008479">
    <property type="entry name" value="DUF760"/>
</dbReference>
<organism evidence="2 3">
    <name type="scientific">Coccomyxa viridis</name>
    <dbReference type="NCBI Taxonomy" id="1274662"/>
    <lineage>
        <taxon>Eukaryota</taxon>
        <taxon>Viridiplantae</taxon>
        <taxon>Chlorophyta</taxon>
        <taxon>core chlorophytes</taxon>
        <taxon>Trebouxiophyceae</taxon>
        <taxon>Trebouxiophyceae incertae sedis</taxon>
        <taxon>Coccomyxaceae</taxon>
        <taxon>Coccomyxa</taxon>
    </lineage>
</organism>
<evidence type="ECO:0000256" key="1">
    <source>
        <dbReference type="SAM" id="MobiDB-lite"/>
    </source>
</evidence>
<evidence type="ECO:0000313" key="3">
    <source>
        <dbReference type="Proteomes" id="UP001497392"/>
    </source>
</evidence>
<feature type="compositionally biased region" description="Basic and acidic residues" evidence="1">
    <location>
        <begin position="55"/>
        <end position="69"/>
    </location>
</feature>
<protein>
    <submittedName>
        <fullName evidence="2">G1204 protein</fullName>
    </submittedName>
</protein>
<dbReference type="PANTHER" id="PTHR31808:SF4">
    <property type="entry name" value="LIGASE, PUTATIVE (DUF760)-RELATED"/>
    <property type="match status" value="1"/>
</dbReference>
<feature type="region of interest" description="Disordered" evidence="1">
    <location>
        <begin position="399"/>
        <end position="422"/>
    </location>
</feature>
<name>A0ABP1FMW0_9CHLO</name>
<dbReference type="PANTHER" id="PTHR31808">
    <property type="entry name" value="EXPRESSED PROTEIN"/>
    <property type="match status" value="1"/>
</dbReference>
<accession>A0ABP1FMW0</accession>
<evidence type="ECO:0000313" key="2">
    <source>
        <dbReference type="EMBL" id="CAL5219382.1"/>
    </source>
</evidence>
<feature type="region of interest" description="Disordered" evidence="1">
    <location>
        <begin position="1"/>
        <end position="23"/>
    </location>
</feature>
<comment type="caution">
    <text evidence="2">The sequence shown here is derived from an EMBL/GenBank/DDBJ whole genome shotgun (WGS) entry which is preliminary data.</text>
</comment>
<keyword evidence="3" id="KW-1185">Reference proteome</keyword>
<dbReference type="Pfam" id="PF05542">
    <property type="entry name" value="DUF760"/>
    <property type="match status" value="1"/>
</dbReference>